<dbReference type="GO" id="GO:0016020">
    <property type="term" value="C:membrane"/>
    <property type="evidence" value="ECO:0007669"/>
    <property type="project" value="UniProtKB-SubCell"/>
</dbReference>
<dbReference type="InterPro" id="IPR001505">
    <property type="entry name" value="Copper_CuA"/>
</dbReference>
<feature type="transmembrane region" description="Helical" evidence="13">
    <location>
        <begin position="83"/>
        <end position="105"/>
    </location>
</feature>
<evidence type="ECO:0000256" key="3">
    <source>
        <dbReference type="ARBA" id="ARBA00012949"/>
    </source>
</evidence>
<evidence type="ECO:0000256" key="12">
    <source>
        <dbReference type="ARBA" id="ARBA00047816"/>
    </source>
</evidence>
<name>A0A0A0DCK9_9PROT</name>
<dbReference type="EC" id="7.1.1.9" evidence="3"/>
<dbReference type="PROSITE" id="PS00078">
    <property type="entry name" value="COX2"/>
    <property type="match status" value="1"/>
</dbReference>
<dbReference type="InterPro" id="IPR036257">
    <property type="entry name" value="Cyt_c_oxidase_su2_TM_sf"/>
</dbReference>
<evidence type="ECO:0000256" key="11">
    <source>
        <dbReference type="ARBA" id="ARBA00023136"/>
    </source>
</evidence>
<evidence type="ECO:0000256" key="13">
    <source>
        <dbReference type="SAM" id="Phobius"/>
    </source>
</evidence>
<comment type="subcellular location">
    <subcellularLocation>
        <location evidence="1">Membrane</location>
        <topology evidence="1">Multi-pass membrane protein</topology>
    </subcellularLocation>
</comment>
<dbReference type="PANTHER" id="PTHR22888:SF9">
    <property type="entry name" value="CYTOCHROME C OXIDASE SUBUNIT 2"/>
    <property type="match status" value="1"/>
</dbReference>
<evidence type="ECO:0000259" key="14">
    <source>
        <dbReference type="PROSITE" id="PS50857"/>
    </source>
</evidence>
<dbReference type="Gene3D" id="2.60.40.420">
    <property type="entry name" value="Cupredoxins - blue copper proteins"/>
    <property type="match status" value="1"/>
</dbReference>
<evidence type="ECO:0000256" key="7">
    <source>
        <dbReference type="ARBA" id="ARBA00022967"/>
    </source>
</evidence>
<keyword evidence="7" id="KW-1278">Translocase</keyword>
<keyword evidence="4" id="KW-0813">Transport</keyword>
<feature type="transmembrane region" description="Helical" evidence="13">
    <location>
        <begin position="41"/>
        <end position="62"/>
    </location>
</feature>
<dbReference type="Pfam" id="PF00116">
    <property type="entry name" value="COX2"/>
    <property type="match status" value="1"/>
</dbReference>
<dbReference type="PROSITE" id="PS50857">
    <property type="entry name" value="COX2_CUA"/>
    <property type="match status" value="1"/>
</dbReference>
<dbReference type="Proteomes" id="UP000029995">
    <property type="component" value="Unassembled WGS sequence"/>
</dbReference>
<evidence type="ECO:0000256" key="2">
    <source>
        <dbReference type="ARBA" id="ARBA00007866"/>
    </source>
</evidence>
<dbReference type="InterPro" id="IPR008972">
    <property type="entry name" value="Cupredoxin"/>
</dbReference>
<keyword evidence="5 13" id="KW-0812">Transmembrane</keyword>
<dbReference type="GO" id="GO:0004129">
    <property type="term" value="F:cytochrome-c oxidase activity"/>
    <property type="evidence" value="ECO:0007669"/>
    <property type="project" value="UniProtKB-EC"/>
</dbReference>
<evidence type="ECO:0000256" key="8">
    <source>
        <dbReference type="ARBA" id="ARBA00022982"/>
    </source>
</evidence>
<keyword evidence="10" id="KW-0186">Copper</keyword>
<dbReference type="AlphaFoldDB" id="A0A0A0DCK9"/>
<evidence type="ECO:0000256" key="9">
    <source>
        <dbReference type="ARBA" id="ARBA00022989"/>
    </source>
</evidence>
<evidence type="ECO:0000256" key="5">
    <source>
        <dbReference type="ARBA" id="ARBA00022692"/>
    </source>
</evidence>
<comment type="caution">
    <text evidence="15">The sequence shown here is derived from an EMBL/GenBank/DDBJ whole genome shotgun (WGS) entry which is preliminary data.</text>
</comment>
<keyword evidence="6" id="KW-0479">Metal-binding</keyword>
<reference evidence="15 16" key="1">
    <citation type="submission" date="2014-01" db="EMBL/GenBank/DDBJ databases">
        <title>Genome sequence determination for a cystic fibrosis isolate, Inquilinus limosus.</title>
        <authorList>
            <person name="Pino M."/>
            <person name="Di Conza J."/>
            <person name="Gutkind G."/>
        </authorList>
    </citation>
    <scope>NUCLEOTIDE SEQUENCE [LARGE SCALE GENOMIC DNA]</scope>
    <source>
        <strain evidence="15 16">MP06</strain>
    </source>
</reference>
<dbReference type="EMBL" id="JANX01000017">
    <property type="protein sequence ID" value="KGM35658.1"/>
    <property type="molecule type" value="Genomic_DNA"/>
</dbReference>
<dbReference type="SUPFAM" id="SSF81464">
    <property type="entry name" value="Cytochrome c oxidase subunit II-like, transmembrane region"/>
    <property type="match status" value="1"/>
</dbReference>
<keyword evidence="9 13" id="KW-1133">Transmembrane helix</keyword>
<sequence>MKTALVLVLVAVGSVVFHLLSPWWWTPIASNWHYIDGTIEITFWITGVVFTAIVLFTAYCVWRFRHREGNTADYKPENKRLEGWLTIITGVGVAAMLAPGLVVWAQFVTVPKEATEVEVLGQQWQWAYRLPGKDGRLGAASTQMVTADNPFGIHADDPAGLDDVLIQGGELHLPIDKPVKMLLRSVDVLHDFYVPQFRAKMDMIPGSVTYYWFTPTRTGTFEVLCAELCGTGHPYMRGTVVVDAQADYDAWLQQQSTFGQVSALPVPAAHEVAAAN</sequence>
<dbReference type="OrthoDB" id="9781261at2"/>
<evidence type="ECO:0000313" key="15">
    <source>
        <dbReference type="EMBL" id="KGM35658.1"/>
    </source>
</evidence>
<dbReference type="InterPro" id="IPR002429">
    <property type="entry name" value="CcO_II-like_C"/>
</dbReference>
<proteinExistence type="inferred from homology"/>
<evidence type="ECO:0000313" key="16">
    <source>
        <dbReference type="Proteomes" id="UP000029995"/>
    </source>
</evidence>
<keyword evidence="11 13" id="KW-0472">Membrane</keyword>
<dbReference type="GO" id="GO:0005507">
    <property type="term" value="F:copper ion binding"/>
    <property type="evidence" value="ECO:0007669"/>
    <property type="project" value="InterPro"/>
</dbReference>
<protein>
    <recommendedName>
        <fullName evidence="3">cytochrome-c oxidase</fullName>
        <ecNumber evidence="3">7.1.1.9</ecNumber>
    </recommendedName>
</protein>
<dbReference type="GO" id="GO:0042773">
    <property type="term" value="P:ATP synthesis coupled electron transport"/>
    <property type="evidence" value="ECO:0007669"/>
    <property type="project" value="TreeGrafter"/>
</dbReference>
<comment type="catalytic activity">
    <reaction evidence="12">
        <text>4 Fe(II)-[cytochrome c] + O2 + 8 H(+)(in) = 4 Fe(III)-[cytochrome c] + 2 H2O + 4 H(+)(out)</text>
        <dbReference type="Rhea" id="RHEA:11436"/>
        <dbReference type="Rhea" id="RHEA-COMP:10350"/>
        <dbReference type="Rhea" id="RHEA-COMP:14399"/>
        <dbReference type="ChEBI" id="CHEBI:15377"/>
        <dbReference type="ChEBI" id="CHEBI:15378"/>
        <dbReference type="ChEBI" id="CHEBI:15379"/>
        <dbReference type="ChEBI" id="CHEBI:29033"/>
        <dbReference type="ChEBI" id="CHEBI:29034"/>
        <dbReference type="EC" id="7.1.1.9"/>
    </reaction>
</comment>
<dbReference type="InterPro" id="IPR045187">
    <property type="entry name" value="CcO_II"/>
</dbReference>
<comment type="similarity">
    <text evidence="2">Belongs to the cytochrome c oxidase subunit 2 family.</text>
</comment>
<evidence type="ECO:0000256" key="4">
    <source>
        <dbReference type="ARBA" id="ARBA00022448"/>
    </source>
</evidence>
<keyword evidence="8" id="KW-0249">Electron transport</keyword>
<accession>A0A0A0DCK9</accession>
<evidence type="ECO:0000256" key="1">
    <source>
        <dbReference type="ARBA" id="ARBA00004141"/>
    </source>
</evidence>
<feature type="domain" description="Cytochrome oxidase subunit II copper A binding" evidence="14">
    <location>
        <begin position="112"/>
        <end position="254"/>
    </location>
</feature>
<dbReference type="RefSeq" id="WP_034831626.1">
    <property type="nucleotide sequence ID" value="NZ_JANX01000017.1"/>
</dbReference>
<gene>
    <name evidence="15" type="ORF">P409_03190</name>
</gene>
<dbReference type="SUPFAM" id="SSF49503">
    <property type="entry name" value="Cupredoxins"/>
    <property type="match status" value="1"/>
</dbReference>
<evidence type="ECO:0000256" key="10">
    <source>
        <dbReference type="ARBA" id="ARBA00023008"/>
    </source>
</evidence>
<dbReference type="PANTHER" id="PTHR22888">
    <property type="entry name" value="CYTOCHROME C OXIDASE, SUBUNIT II"/>
    <property type="match status" value="1"/>
</dbReference>
<dbReference type="Gene3D" id="1.10.287.90">
    <property type="match status" value="1"/>
</dbReference>
<organism evidence="15 16">
    <name type="scientific">Inquilinus limosus MP06</name>
    <dbReference type="NCBI Taxonomy" id="1398085"/>
    <lineage>
        <taxon>Bacteria</taxon>
        <taxon>Pseudomonadati</taxon>
        <taxon>Pseudomonadota</taxon>
        <taxon>Alphaproteobacteria</taxon>
        <taxon>Rhodospirillales</taxon>
        <taxon>Rhodospirillaceae</taxon>
        <taxon>Inquilinus</taxon>
    </lineage>
</organism>
<dbReference type="CDD" id="cd13919">
    <property type="entry name" value="CuRO_HCO_II_like_5"/>
    <property type="match status" value="1"/>
</dbReference>
<evidence type="ECO:0000256" key="6">
    <source>
        <dbReference type="ARBA" id="ARBA00022723"/>
    </source>
</evidence>